<dbReference type="GO" id="GO:0016462">
    <property type="term" value="F:pyrophosphatase activity"/>
    <property type="evidence" value="ECO:0007669"/>
    <property type="project" value="TreeGrafter"/>
</dbReference>
<dbReference type="PANTHER" id="PTHR30005">
    <property type="entry name" value="EXOPOLYPHOSPHATASE"/>
    <property type="match status" value="1"/>
</dbReference>
<gene>
    <name evidence="2" type="ORF">LUCI_1635</name>
</gene>
<organism evidence="2 3">
    <name type="scientific">Lucifera butyrica</name>
    <dbReference type="NCBI Taxonomy" id="1351585"/>
    <lineage>
        <taxon>Bacteria</taxon>
        <taxon>Bacillati</taxon>
        <taxon>Bacillota</taxon>
        <taxon>Negativicutes</taxon>
        <taxon>Veillonellales</taxon>
        <taxon>Veillonellaceae</taxon>
        <taxon>Lucifera</taxon>
    </lineage>
</organism>
<protein>
    <submittedName>
        <fullName evidence="2">Ppx/gppa phosphatase</fullName>
    </submittedName>
</protein>
<reference evidence="2 3" key="1">
    <citation type="submission" date="2018-06" db="EMBL/GenBank/DDBJ databases">
        <authorList>
            <person name="Strepis N."/>
        </authorList>
    </citation>
    <scope>NUCLEOTIDE SEQUENCE [LARGE SCALE GENOMIC DNA]</scope>
    <source>
        <strain evidence="2">LUCI</strain>
    </source>
</reference>
<evidence type="ECO:0000313" key="3">
    <source>
        <dbReference type="Proteomes" id="UP000277811"/>
    </source>
</evidence>
<dbReference type="InterPro" id="IPR003695">
    <property type="entry name" value="Ppx_GppA_N"/>
</dbReference>
<evidence type="ECO:0000259" key="1">
    <source>
        <dbReference type="Pfam" id="PF02541"/>
    </source>
</evidence>
<feature type="domain" description="Ppx/GppA phosphatase N-terminal" evidence="1">
    <location>
        <begin position="16"/>
        <end position="296"/>
    </location>
</feature>
<dbReference type="CDD" id="cd24119">
    <property type="entry name" value="ASKHA_NBD_MtPPX2-like"/>
    <property type="match status" value="1"/>
</dbReference>
<dbReference type="PANTHER" id="PTHR30005:SF13">
    <property type="entry name" value="EXOPOLYPHOSPHATASE 2"/>
    <property type="match status" value="1"/>
</dbReference>
<dbReference type="SUPFAM" id="SSF53067">
    <property type="entry name" value="Actin-like ATPase domain"/>
    <property type="match status" value="2"/>
</dbReference>
<accession>A0A498R4N3</accession>
<dbReference type="AlphaFoldDB" id="A0A498R4N3"/>
<proteinExistence type="predicted"/>
<sequence length="298" mass="32072">MIRAAIDIGTNSVRLLVADVREGILYPLYREMATTRLGTGVHKTGKLGREPMHNTAAAVAGMVAQAQDRGARNIVVVATSAVRDAVNRKEFLQLCYDVAGVEVSVLSGPEEARLSYTGAVYGENAKSRFLVIDIGGGSTEMVLGRNGELEEAISLDIGAVRLSELFPAGTDGTVPHLDTIRDYVIKQLAVTSSWERPGRMLGVGGTTTSLAAMEQHLPVYDSSRVQGYYLSLATVRAWLTRLAAMTLSERGQVAGLQSKRADIIVYGIVILVCILEYLAMDEIMVSEQDILEGIIITG</sequence>
<dbReference type="Gene3D" id="3.30.420.40">
    <property type="match status" value="1"/>
</dbReference>
<dbReference type="EMBL" id="UPPP01000063">
    <property type="protein sequence ID" value="VBB06404.1"/>
    <property type="molecule type" value="Genomic_DNA"/>
</dbReference>
<dbReference type="InterPro" id="IPR050273">
    <property type="entry name" value="GppA/Ppx_hydrolase"/>
</dbReference>
<dbReference type="Pfam" id="PF02541">
    <property type="entry name" value="Ppx-GppA"/>
    <property type="match status" value="1"/>
</dbReference>
<dbReference type="Proteomes" id="UP000277811">
    <property type="component" value="Unassembled WGS sequence"/>
</dbReference>
<dbReference type="RefSeq" id="WP_165865931.1">
    <property type="nucleotide sequence ID" value="NZ_UPPP01000063.1"/>
</dbReference>
<dbReference type="InterPro" id="IPR043129">
    <property type="entry name" value="ATPase_NBD"/>
</dbReference>
<evidence type="ECO:0000313" key="2">
    <source>
        <dbReference type="EMBL" id="VBB06404.1"/>
    </source>
</evidence>
<dbReference type="Gene3D" id="3.30.420.150">
    <property type="entry name" value="Exopolyphosphatase. Domain 2"/>
    <property type="match status" value="1"/>
</dbReference>
<name>A0A498R4N3_9FIRM</name>
<keyword evidence="3" id="KW-1185">Reference proteome</keyword>